<feature type="domain" description="Helicase ATP-binding" evidence="7">
    <location>
        <begin position="539"/>
        <end position="779"/>
    </location>
</feature>
<dbReference type="SMART" id="SM00487">
    <property type="entry name" value="DEXDc"/>
    <property type="match status" value="1"/>
</dbReference>
<dbReference type="InterPro" id="IPR011545">
    <property type="entry name" value="DEAD/DEAH_box_helicase_dom"/>
</dbReference>
<feature type="transmembrane region" description="Helical" evidence="6">
    <location>
        <begin position="6"/>
        <end position="34"/>
    </location>
</feature>
<dbReference type="PROSITE" id="PS51194">
    <property type="entry name" value="HELICASE_CTER"/>
    <property type="match status" value="1"/>
</dbReference>
<proteinExistence type="predicted"/>
<evidence type="ECO:0000256" key="6">
    <source>
        <dbReference type="SAM" id="Phobius"/>
    </source>
</evidence>
<dbReference type="OrthoDB" id="10256233at2759"/>
<sequence length="979" mass="106882">MEWHHLVYNLVLASIITAALIAIPLALFVTVRLFRALPQYRPSKSTRNAISDTIASTSTSSLSNDTFKLRSRTTTSSLSPSSFKCATTIFLGSGGHTAEMLQLVSGLDVIKYSPRHYVVGWDDESSIEKVHRLEAIRGEKDITIAFQKGQDQDPEGYTIHRIPRSRHVHQSMLTTPFTLAKSLLVAMPLIKRLTCLSVKQRRMQVDTNSVQSNGIKKSILLMNGPGTCFALALAVIGARMVGVPDEATPDLIFVESFARVKTMSLAGRLLYPLCDVFLVQWPELASNWTAGIYAKRTPRPKSRVVKEQKLKVSRNNVSPTPEQVAKSKDRQWKTLDEKSASSGSSSPQRKRIQSTSVSVTSLERGSRNPQYEHSFAPGFASSYRVKSARLGGAPSMTGNSGRDKAAAAERMLVDAGAKRMTGPKVRGFVPVRFALKSIASDVNLNLVSNRKVPGFMKAKKSTGAEAVNEPIFAETDESVQEMLDKVANSRFESMGLHPDVENGLKNLLGLAGSSKGAADVESTEIRPTEIQAMTIPAAIDPSKKSPYTLCAAETGSGKTLAYLIPVLHELKVQEDKAVQAFKDQGGIDHEESKVRALSTVRLYNQPRAVILLPSRELVAQISKVLKELSHTAKLRTIKISHTTTPKSVIQRLESGPVDIIVATPAALMDYLPQEEKHRRRGHKGRGEDGEDRKVRGSARLFEENQLSLASLRHLVIDEADSMFDRGFGSEVTKIVKQAKDVVSPGLGSNGKCKIMVVSATLPKKVSDTLDETLPGILKVTTPSLHKSLPGLHQTFLDLKPYFGNRPKAILDILAKQQKVTESTKRGENTLIFCNTKHSCELLYQHLKASNVPGVLGVLHGDAVNRDEILEQFKDDSFIPPLLTNKGNNSGAAVAAPAKSGVAKGKILISTDIASRGIDTTAVQHVVLYDFPITIVDYLHRVGRTARGGRGGRATSLVGRKDRNMAERIMVGIRMGKVLS</sequence>
<keyword evidence="2" id="KW-0378">Hydrolase</keyword>
<dbReference type="InterPro" id="IPR014001">
    <property type="entry name" value="Helicase_ATP-bd"/>
</dbReference>
<dbReference type="EMBL" id="JAAAJA010000557">
    <property type="protein sequence ID" value="KAG0251951.1"/>
    <property type="molecule type" value="Genomic_DNA"/>
</dbReference>
<keyword evidence="6" id="KW-0812">Transmembrane</keyword>
<keyword evidence="6" id="KW-1133">Transmembrane helix</keyword>
<keyword evidence="3 9" id="KW-0347">Helicase</keyword>
<feature type="domain" description="Helicase C-terminal" evidence="8">
    <location>
        <begin position="805"/>
        <end position="979"/>
    </location>
</feature>
<dbReference type="Proteomes" id="UP000726737">
    <property type="component" value="Unassembled WGS sequence"/>
</dbReference>
<dbReference type="PROSITE" id="PS51192">
    <property type="entry name" value="HELICASE_ATP_BIND_1"/>
    <property type="match status" value="1"/>
</dbReference>
<dbReference type="Gene3D" id="3.40.50.300">
    <property type="entry name" value="P-loop containing nucleotide triphosphate hydrolases"/>
    <property type="match status" value="2"/>
</dbReference>
<reference evidence="9" key="1">
    <citation type="journal article" date="2020" name="Fungal Divers.">
        <title>Resolving the Mortierellaceae phylogeny through synthesis of multi-gene phylogenetics and phylogenomics.</title>
        <authorList>
            <person name="Vandepol N."/>
            <person name="Liber J."/>
            <person name="Desiro A."/>
            <person name="Na H."/>
            <person name="Kennedy M."/>
            <person name="Barry K."/>
            <person name="Grigoriev I.V."/>
            <person name="Miller A.N."/>
            <person name="O'Donnell K."/>
            <person name="Stajich J.E."/>
            <person name="Bonito G."/>
        </authorList>
    </citation>
    <scope>NUCLEOTIDE SEQUENCE</scope>
    <source>
        <strain evidence="9">KOD948</strain>
    </source>
</reference>
<comment type="caution">
    <text evidence="9">The sequence shown here is derived from an EMBL/GenBank/DDBJ whole genome shotgun (WGS) entry which is preliminary data.</text>
</comment>
<dbReference type="SUPFAM" id="SSF52540">
    <property type="entry name" value="P-loop containing nucleoside triphosphate hydrolases"/>
    <property type="match status" value="1"/>
</dbReference>
<dbReference type="Gene3D" id="3.40.50.2000">
    <property type="entry name" value="Glycogen Phosphorylase B"/>
    <property type="match status" value="1"/>
</dbReference>
<accession>A0A9P6PTV9</accession>
<keyword evidence="4" id="KW-0067">ATP-binding</keyword>
<dbReference type="GO" id="GO:0003676">
    <property type="term" value="F:nucleic acid binding"/>
    <property type="evidence" value="ECO:0007669"/>
    <property type="project" value="InterPro"/>
</dbReference>
<dbReference type="GO" id="GO:0016787">
    <property type="term" value="F:hydrolase activity"/>
    <property type="evidence" value="ECO:0007669"/>
    <property type="project" value="UniProtKB-KW"/>
</dbReference>
<evidence type="ECO:0000259" key="7">
    <source>
        <dbReference type="PROSITE" id="PS51192"/>
    </source>
</evidence>
<evidence type="ECO:0000256" key="2">
    <source>
        <dbReference type="ARBA" id="ARBA00022801"/>
    </source>
</evidence>
<dbReference type="SMART" id="SM00490">
    <property type="entry name" value="HELICc"/>
    <property type="match status" value="1"/>
</dbReference>
<gene>
    <name evidence="9" type="primary">MRH4</name>
    <name evidence="9" type="ORF">BG011_007301</name>
</gene>
<dbReference type="Pfam" id="PF00271">
    <property type="entry name" value="Helicase_C"/>
    <property type="match status" value="1"/>
</dbReference>
<evidence type="ECO:0000256" key="5">
    <source>
        <dbReference type="SAM" id="MobiDB-lite"/>
    </source>
</evidence>
<keyword evidence="1" id="KW-0547">Nucleotide-binding</keyword>
<organism evidence="9 10">
    <name type="scientific">Mortierella polycephala</name>
    <dbReference type="NCBI Taxonomy" id="41804"/>
    <lineage>
        <taxon>Eukaryota</taxon>
        <taxon>Fungi</taxon>
        <taxon>Fungi incertae sedis</taxon>
        <taxon>Mucoromycota</taxon>
        <taxon>Mortierellomycotina</taxon>
        <taxon>Mortierellomycetes</taxon>
        <taxon>Mortierellales</taxon>
        <taxon>Mortierellaceae</taxon>
        <taxon>Mortierella</taxon>
    </lineage>
</organism>
<feature type="compositionally biased region" description="Polar residues" evidence="5">
    <location>
        <begin position="340"/>
        <end position="371"/>
    </location>
</feature>
<dbReference type="GO" id="GO:0006488">
    <property type="term" value="P:dolichol-linked oligosaccharide biosynthetic process"/>
    <property type="evidence" value="ECO:0007669"/>
    <property type="project" value="InterPro"/>
</dbReference>
<dbReference type="GO" id="GO:0005524">
    <property type="term" value="F:ATP binding"/>
    <property type="evidence" value="ECO:0007669"/>
    <property type="project" value="UniProtKB-KW"/>
</dbReference>
<dbReference type="Pfam" id="PF00270">
    <property type="entry name" value="DEAD"/>
    <property type="match status" value="1"/>
</dbReference>
<evidence type="ECO:0000256" key="1">
    <source>
        <dbReference type="ARBA" id="ARBA00022741"/>
    </source>
</evidence>
<protein>
    <submittedName>
        <fullName evidence="9">RNA helicase</fullName>
    </submittedName>
</protein>
<dbReference type="PANTHER" id="PTHR47960">
    <property type="entry name" value="DEAD-BOX ATP-DEPENDENT RNA HELICASE 50"/>
    <property type="match status" value="1"/>
</dbReference>
<evidence type="ECO:0000256" key="4">
    <source>
        <dbReference type="ARBA" id="ARBA00022840"/>
    </source>
</evidence>
<dbReference type="InterPro" id="IPR013969">
    <property type="entry name" value="Oligosacch_biosynth_Alg14"/>
</dbReference>
<dbReference type="InterPro" id="IPR027417">
    <property type="entry name" value="P-loop_NTPase"/>
</dbReference>
<evidence type="ECO:0000313" key="10">
    <source>
        <dbReference type="Proteomes" id="UP000726737"/>
    </source>
</evidence>
<dbReference type="GO" id="GO:0004386">
    <property type="term" value="F:helicase activity"/>
    <property type="evidence" value="ECO:0007669"/>
    <property type="project" value="UniProtKB-KW"/>
</dbReference>
<keyword evidence="10" id="KW-1185">Reference proteome</keyword>
<evidence type="ECO:0000259" key="8">
    <source>
        <dbReference type="PROSITE" id="PS51194"/>
    </source>
</evidence>
<evidence type="ECO:0000256" key="3">
    <source>
        <dbReference type="ARBA" id="ARBA00022806"/>
    </source>
</evidence>
<dbReference type="Pfam" id="PF08660">
    <property type="entry name" value="Alg14"/>
    <property type="match status" value="1"/>
</dbReference>
<evidence type="ECO:0000313" key="9">
    <source>
        <dbReference type="EMBL" id="KAG0251951.1"/>
    </source>
</evidence>
<keyword evidence="6" id="KW-0472">Membrane</keyword>
<name>A0A9P6PTV9_9FUNG</name>
<feature type="compositionally biased region" description="Basic and acidic residues" evidence="5">
    <location>
        <begin position="325"/>
        <end position="339"/>
    </location>
</feature>
<dbReference type="InterPro" id="IPR001650">
    <property type="entry name" value="Helicase_C-like"/>
</dbReference>
<feature type="region of interest" description="Disordered" evidence="5">
    <location>
        <begin position="299"/>
        <end position="373"/>
    </location>
</feature>
<dbReference type="AlphaFoldDB" id="A0A9P6PTV9"/>